<reference evidence="2" key="1">
    <citation type="journal article" date="2017" name="Cell">
        <title>Insights into land plant evolution garnered from the Marchantia polymorpha genome.</title>
        <authorList>
            <person name="Bowman J.L."/>
            <person name="Kohchi T."/>
            <person name="Yamato K.T."/>
            <person name="Jenkins J."/>
            <person name="Shu S."/>
            <person name="Ishizaki K."/>
            <person name="Yamaoka S."/>
            <person name="Nishihama R."/>
            <person name="Nakamura Y."/>
            <person name="Berger F."/>
            <person name="Adam C."/>
            <person name="Aki S.S."/>
            <person name="Althoff F."/>
            <person name="Araki T."/>
            <person name="Arteaga-Vazquez M.A."/>
            <person name="Balasubrmanian S."/>
            <person name="Barry K."/>
            <person name="Bauer D."/>
            <person name="Boehm C.R."/>
            <person name="Briginshaw L."/>
            <person name="Caballero-Perez J."/>
            <person name="Catarino B."/>
            <person name="Chen F."/>
            <person name="Chiyoda S."/>
            <person name="Chovatia M."/>
            <person name="Davies K.M."/>
            <person name="Delmans M."/>
            <person name="Demura T."/>
            <person name="Dierschke T."/>
            <person name="Dolan L."/>
            <person name="Dorantes-Acosta A.E."/>
            <person name="Eklund D.M."/>
            <person name="Florent S.N."/>
            <person name="Flores-Sandoval E."/>
            <person name="Fujiyama A."/>
            <person name="Fukuzawa H."/>
            <person name="Galik B."/>
            <person name="Grimanelli D."/>
            <person name="Grimwood J."/>
            <person name="Grossniklaus U."/>
            <person name="Hamada T."/>
            <person name="Haseloff J."/>
            <person name="Hetherington A.J."/>
            <person name="Higo A."/>
            <person name="Hirakawa Y."/>
            <person name="Hundley H.N."/>
            <person name="Ikeda Y."/>
            <person name="Inoue K."/>
            <person name="Inoue S.I."/>
            <person name="Ishida S."/>
            <person name="Jia Q."/>
            <person name="Kakita M."/>
            <person name="Kanazawa T."/>
            <person name="Kawai Y."/>
            <person name="Kawashima T."/>
            <person name="Kennedy M."/>
            <person name="Kinose K."/>
            <person name="Kinoshita T."/>
            <person name="Kohara Y."/>
            <person name="Koide E."/>
            <person name="Komatsu K."/>
            <person name="Kopischke S."/>
            <person name="Kubo M."/>
            <person name="Kyozuka J."/>
            <person name="Lagercrantz U."/>
            <person name="Lin S.S."/>
            <person name="Lindquist E."/>
            <person name="Lipzen A.M."/>
            <person name="Lu C.W."/>
            <person name="De Luna E."/>
            <person name="Martienssen R.A."/>
            <person name="Minamino N."/>
            <person name="Mizutani M."/>
            <person name="Mizutani M."/>
            <person name="Mochizuki N."/>
            <person name="Monte I."/>
            <person name="Mosher R."/>
            <person name="Nagasaki H."/>
            <person name="Nakagami H."/>
            <person name="Naramoto S."/>
            <person name="Nishitani K."/>
            <person name="Ohtani M."/>
            <person name="Okamoto T."/>
            <person name="Okumura M."/>
            <person name="Phillips J."/>
            <person name="Pollak B."/>
            <person name="Reinders A."/>
            <person name="Rovekamp M."/>
            <person name="Sano R."/>
            <person name="Sawa S."/>
            <person name="Schmid M.W."/>
            <person name="Shirakawa M."/>
            <person name="Solano R."/>
            <person name="Spunde A."/>
            <person name="Suetsugu N."/>
            <person name="Sugano S."/>
            <person name="Sugiyama A."/>
            <person name="Sun R."/>
            <person name="Suzuki Y."/>
            <person name="Takenaka M."/>
            <person name="Takezawa D."/>
            <person name="Tomogane H."/>
            <person name="Tsuzuki M."/>
            <person name="Ueda T."/>
            <person name="Umeda M."/>
            <person name="Ward J.M."/>
            <person name="Watanabe Y."/>
            <person name="Yazaki K."/>
            <person name="Yokoyama R."/>
            <person name="Yoshitake Y."/>
            <person name="Yotsui I."/>
            <person name="Zachgo S."/>
            <person name="Schmutz J."/>
        </authorList>
    </citation>
    <scope>NUCLEOTIDE SEQUENCE [LARGE SCALE GENOMIC DNA]</scope>
    <source>
        <strain evidence="2">Tak-1</strain>
    </source>
</reference>
<name>A0A2R6VXE7_MARPO</name>
<evidence type="ECO:0000313" key="1">
    <source>
        <dbReference type="EMBL" id="PTQ26279.1"/>
    </source>
</evidence>
<gene>
    <name evidence="1" type="ORF">MARPO_3498s0001</name>
</gene>
<sequence length="115" mass="12794">MEPWGQGGMDCRRLPPRRRCPCARSRLLASGARWEWPCVIAALKRLQSSEPRNCFAGVEDNAVVADGLSSELALRNHQCPDMGAVKPCDLEQDQQDVRGYEITSLVFTTSWGNCV</sequence>
<organism evidence="1 2">
    <name type="scientific">Marchantia polymorpha</name>
    <name type="common">Common liverwort</name>
    <name type="synonym">Marchantia aquatica</name>
    <dbReference type="NCBI Taxonomy" id="3197"/>
    <lineage>
        <taxon>Eukaryota</taxon>
        <taxon>Viridiplantae</taxon>
        <taxon>Streptophyta</taxon>
        <taxon>Embryophyta</taxon>
        <taxon>Marchantiophyta</taxon>
        <taxon>Marchantiopsida</taxon>
        <taxon>Marchantiidae</taxon>
        <taxon>Marchantiales</taxon>
        <taxon>Marchantiaceae</taxon>
        <taxon>Marchantia</taxon>
    </lineage>
</organism>
<keyword evidence="2" id="KW-1185">Reference proteome</keyword>
<evidence type="ECO:0000313" key="2">
    <source>
        <dbReference type="Proteomes" id="UP000244005"/>
    </source>
</evidence>
<accession>A0A2R6VXE7</accession>
<dbReference type="AlphaFoldDB" id="A0A2R6VXE7"/>
<proteinExistence type="predicted"/>
<dbReference type="Proteomes" id="UP000244005">
    <property type="component" value="Unassembled WGS sequence"/>
</dbReference>
<protein>
    <submittedName>
        <fullName evidence="1">Uncharacterized protein</fullName>
    </submittedName>
</protein>
<dbReference type="EMBL" id="KZ775110">
    <property type="protein sequence ID" value="PTQ26279.1"/>
    <property type="molecule type" value="Genomic_DNA"/>
</dbReference>